<keyword evidence="2" id="KW-1185">Reference proteome</keyword>
<reference evidence="2" key="1">
    <citation type="journal article" date="2019" name="Int. J. Syst. Evol. Microbiol.">
        <title>The Global Catalogue of Microorganisms (GCM) 10K type strain sequencing project: providing services to taxonomists for standard genome sequencing and annotation.</title>
        <authorList>
            <consortium name="The Broad Institute Genomics Platform"/>
            <consortium name="The Broad Institute Genome Sequencing Center for Infectious Disease"/>
            <person name="Wu L."/>
            <person name="Ma J."/>
        </authorList>
    </citation>
    <scope>NUCLEOTIDE SEQUENCE [LARGE SCALE GENOMIC DNA]</scope>
    <source>
        <strain evidence="2">CGMCC 1.12778</strain>
    </source>
</reference>
<dbReference type="EMBL" id="BMFW01000013">
    <property type="protein sequence ID" value="GGH97645.1"/>
    <property type="molecule type" value="Genomic_DNA"/>
</dbReference>
<protein>
    <submittedName>
        <fullName evidence="1">Uncharacterized protein</fullName>
    </submittedName>
</protein>
<accession>A0ABQ2AXG9</accession>
<evidence type="ECO:0000313" key="2">
    <source>
        <dbReference type="Proteomes" id="UP000643279"/>
    </source>
</evidence>
<organism evidence="1 2">
    <name type="scientific">Arthrobacter liuii</name>
    <dbReference type="NCBI Taxonomy" id="1476996"/>
    <lineage>
        <taxon>Bacteria</taxon>
        <taxon>Bacillati</taxon>
        <taxon>Actinomycetota</taxon>
        <taxon>Actinomycetes</taxon>
        <taxon>Micrococcales</taxon>
        <taxon>Micrococcaceae</taxon>
        <taxon>Arthrobacter</taxon>
    </lineage>
</organism>
<comment type="caution">
    <text evidence="1">The sequence shown here is derived from an EMBL/GenBank/DDBJ whole genome shotgun (WGS) entry which is preliminary data.</text>
</comment>
<proteinExistence type="predicted"/>
<evidence type="ECO:0000313" key="1">
    <source>
        <dbReference type="EMBL" id="GGH97645.1"/>
    </source>
</evidence>
<gene>
    <name evidence="1" type="ORF">GCM10007170_28370</name>
</gene>
<dbReference type="Proteomes" id="UP000643279">
    <property type="component" value="Unassembled WGS sequence"/>
</dbReference>
<sequence>MGLRSFFRNRRTGSDDTTFAAAAAEDSAGPEPLTPAQLAELQTAWVALAKAAKDSGVGDVHACSRNGRPWQDNPAAVRSLAATLRHLREEGTTPTPSKDD</sequence>
<name>A0ABQ2AXG9_9MICC</name>